<evidence type="ECO:0000256" key="1">
    <source>
        <dbReference type="SAM" id="MobiDB-lite"/>
    </source>
</evidence>
<dbReference type="EMBL" id="JARJCW010000035">
    <property type="protein sequence ID" value="KAJ7207882.1"/>
    <property type="molecule type" value="Genomic_DNA"/>
</dbReference>
<proteinExistence type="predicted"/>
<dbReference type="Proteomes" id="UP001219525">
    <property type="component" value="Unassembled WGS sequence"/>
</dbReference>
<feature type="region of interest" description="Disordered" evidence="1">
    <location>
        <begin position="344"/>
        <end position="389"/>
    </location>
</feature>
<feature type="region of interest" description="Disordered" evidence="1">
    <location>
        <begin position="12"/>
        <end position="68"/>
    </location>
</feature>
<accession>A0AAD6VI67</accession>
<evidence type="ECO:0000313" key="3">
    <source>
        <dbReference type="Proteomes" id="UP001219525"/>
    </source>
</evidence>
<protein>
    <submittedName>
        <fullName evidence="2">Uncharacterized protein</fullName>
    </submittedName>
</protein>
<organism evidence="2 3">
    <name type="scientific">Mycena pura</name>
    <dbReference type="NCBI Taxonomy" id="153505"/>
    <lineage>
        <taxon>Eukaryota</taxon>
        <taxon>Fungi</taxon>
        <taxon>Dikarya</taxon>
        <taxon>Basidiomycota</taxon>
        <taxon>Agaricomycotina</taxon>
        <taxon>Agaricomycetes</taxon>
        <taxon>Agaricomycetidae</taxon>
        <taxon>Agaricales</taxon>
        <taxon>Marasmiineae</taxon>
        <taxon>Mycenaceae</taxon>
        <taxon>Mycena</taxon>
    </lineage>
</organism>
<gene>
    <name evidence="2" type="ORF">GGX14DRAFT_567185</name>
</gene>
<keyword evidence="3" id="KW-1185">Reference proteome</keyword>
<name>A0AAD6VI67_9AGAR</name>
<feature type="compositionally biased region" description="Polar residues" evidence="1">
    <location>
        <begin position="32"/>
        <end position="43"/>
    </location>
</feature>
<reference evidence="2" key="1">
    <citation type="submission" date="2023-03" db="EMBL/GenBank/DDBJ databases">
        <title>Massive genome expansion in bonnet fungi (Mycena s.s.) driven by repeated elements and novel gene families across ecological guilds.</title>
        <authorList>
            <consortium name="Lawrence Berkeley National Laboratory"/>
            <person name="Harder C.B."/>
            <person name="Miyauchi S."/>
            <person name="Viragh M."/>
            <person name="Kuo A."/>
            <person name="Thoen E."/>
            <person name="Andreopoulos B."/>
            <person name="Lu D."/>
            <person name="Skrede I."/>
            <person name="Drula E."/>
            <person name="Henrissat B."/>
            <person name="Morin E."/>
            <person name="Kohler A."/>
            <person name="Barry K."/>
            <person name="LaButti K."/>
            <person name="Morin E."/>
            <person name="Salamov A."/>
            <person name="Lipzen A."/>
            <person name="Mereny Z."/>
            <person name="Hegedus B."/>
            <person name="Baldrian P."/>
            <person name="Stursova M."/>
            <person name="Weitz H."/>
            <person name="Taylor A."/>
            <person name="Grigoriev I.V."/>
            <person name="Nagy L.G."/>
            <person name="Martin F."/>
            <person name="Kauserud H."/>
        </authorList>
    </citation>
    <scope>NUCLEOTIDE SEQUENCE</scope>
    <source>
        <strain evidence="2">9144</strain>
    </source>
</reference>
<dbReference type="AlphaFoldDB" id="A0AAD6VI67"/>
<sequence>MSLTVIERMRLRKERERDSQTRLTTPGPDNYSIRSSSPTATDLSDQREPLDLPSPFALMPPRRSTSHNTPAEMAIMKSTGERALKARKLNESAQADFRRFTETANPLERDVLNHLALLEVRGLLQDHAEQGQQTWEPTKELTKIMKKIIRAFLTAPNLRYYGGSLAATIVDAMRKSDIPNLPDDDALIQEKLSHPISVDKNTIKTTIKMSMDAKNIEERNIAWVTFKIMKSLGIAGDPTLALYWRIAHIRSELAKNHPNEMFWDRVDQTLDDYHKEGAAEFVLCLEENFKDDIAKYGDPATTDYKLAANALPDKAPKWMRSAHDLASKVRRVDAAFKGRKRKRVYYNNNEEEGEEENGGGSNEGRSDEGGSVNSGGVDDEGENNDLVLV</sequence>
<evidence type="ECO:0000313" key="2">
    <source>
        <dbReference type="EMBL" id="KAJ7207882.1"/>
    </source>
</evidence>
<comment type="caution">
    <text evidence="2">The sequence shown here is derived from an EMBL/GenBank/DDBJ whole genome shotgun (WGS) entry which is preliminary data.</text>
</comment>